<evidence type="ECO:0000313" key="2">
    <source>
        <dbReference type="EMBL" id="PPB10604.1"/>
    </source>
</evidence>
<comment type="caution">
    <text evidence="1">The sequence shown here is derived from an EMBL/GenBank/DDBJ whole genome shotgun (WGS) entry which is preliminary data.</text>
</comment>
<dbReference type="AlphaFoldDB" id="A0AAP3GAL6"/>
<dbReference type="Pfam" id="PF14398">
    <property type="entry name" value="ATPgrasp_YheCD"/>
    <property type="match status" value="1"/>
</dbReference>
<sequence length="356" mass="41764">MTKPIIGVLTWRSGRTFAEPGYFKRLLRASKRLGVVLYLFSPQDVDDKAKLVQGFFWSREKGWLSKRFPWPDVVIDRYRYRSDQAFKKYVDFRKRNHMYYANHRLANKWKVHQILSTEPTMEQWLPETYLYTEKRLKQLLERYSHVYIKPSNGTGGRGIVKVERAENHYHLVGRDDQRKKIRTTCKTLLETNKWLTKWRKKDKWIVQQGLQLDLIPKRSVDVRLLIQKEQTGVWDVTGMGVRIGPLHSATSNLHGGGQAKELAPFLESLFGAEGAHIIIEECHQLARRTALTVERHFGRMLELALDIGIDVNGYIWLIEVNPKPGREIFRELGQIQTYQQSIERPIQYAKYLASVQ</sequence>
<reference evidence="2 3" key="1">
    <citation type="submission" date="2018-02" db="EMBL/GenBank/DDBJ databases">
        <title>Comparative analysis of genomes of three Brevibacillus laterosporus strains producers of potent antimicrobials isolated from silage.</title>
        <authorList>
            <person name="Kojic M."/>
            <person name="Miljkovic M."/>
            <person name="Studholme D."/>
            <person name="Filipic B."/>
        </authorList>
    </citation>
    <scope>NUCLEOTIDE SEQUENCE [LARGE SCALE GENOMIC DNA]</scope>
    <source>
        <strain evidence="2 3">BGSP11</strain>
    </source>
</reference>
<dbReference type="EMBL" id="JAPTNE010000042">
    <property type="protein sequence ID" value="MCZ0809716.1"/>
    <property type="molecule type" value="Genomic_DNA"/>
</dbReference>
<evidence type="ECO:0000313" key="1">
    <source>
        <dbReference type="EMBL" id="MCZ0809716.1"/>
    </source>
</evidence>
<keyword evidence="2" id="KW-0067">ATP-binding</keyword>
<organism evidence="1 4">
    <name type="scientific">Brevibacillus laterosporus</name>
    <name type="common">Bacillus laterosporus</name>
    <dbReference type="NCBI Taxonomy" id="1465"/>
    <lineage>
        <taxon>Bacteria</taxon>
        <taxon>Bacillati</taxon>
        <taxon>Bacillota</taxon>
        <taxon>Bacilli</taxon>
        <taxon>Bacillales</taxon>
        <taxon>Paenibacillaceae</taxon>
        <taxon>Brevibacillus</taxon>
    </lineage>
</organism>
<dbReference type="GO" id="GO:0005524">
    <property type="term" value="F:ATP binding"/>
    <property type="evidence" value="ECO:0007669"/>
    <property type="project" value="UniProtKB-KW"/>
</dbReference>
<reference evidence="1" key="2">
    <citation type="submission" date="2022-09" db="EMBL/GenBank/DDBJ databases">
        <title>Genome analysis and characterization of larvicidal activity of Brevibacillus strains.</title>
        <authorList>
            <person name="Patrusheva E.V."/>
            <person name="Izotova A.O."/>
            <person name="Toshchakov S.V."/>
            <person name="Sineoky S.P."/>
        </authorList>
    </citation>
    <scope>NUCLEOTIDE SEQUENCE</scope>
    <source>
        <strain evidence="1">VKPM_B-13247</strain>
    </source>
</reference>
<dbReference type="InterPro" id="IPR026838">
    <property type="entry name" value="YheC/D"/>
</dbReference>
<protein>
    <submittedName>
        <fullName evidence="2">ATP-binding protein</fullName>
    </submittedName>
    <submittedName>
        <fullName evidence="1">YheC/YheD family protein</fullName>
    </submittedName>
</protein>
<evidence type="ECO:0000313" key="4">
    <source>
        <dbReference type="Proteomes" id="UP001077662"/>
    </source>
</evidence>
<dbReference type="Proteomes" id="UP001077662">
    <property type="component" value="Unassembled WGS sequence"/>
</dbReference>
<keyword evidence="2" id="KW-0547">Nucleotide-binding</keyword>
<dbReference type="Proteomes" id="UP000239759">
    <property type="component" value="Unassembled WGS sequence"/>
</dbReference>
<dbReference type="SUPFAM" id="SSF56059">
    <property type="entry name" value="Glutathione synthetase ATP-binding domain-like"/>
    <property type="match status" value="1"/>
</dbReference>
<dbReference type="EMBL" id="PRKQ01000004">
    <property type="protein sequence ID" value="PPB10604.1"/>
    <property type="molecule type" value="Genomic_DNA"/>
</dbReference>
<name>A0AAP3GAL6_BRELA</name>
<accession>A0AAP3GAL6</accession>
<dbReference type="RefSeq" id="WP_104031040.1">
    <property type="nucleotide sequence ID" value="NZ_JANSGW010000042.1"/>
</dbReference>
<gene>
    <name evidence="2" type="ORF">C4A77_05395</name>
    <name evidence="1" type="ORF">O0554_22905</name>
</gene>
<proteinExistence type="predicted"/>
<evidence type="ECO:0000313" key="3">
    <source>
        <dbReference type="Proteomes" id="UP000239759"/>
    </source>
</evidence>